<dbReference type="EMBL" id="CP120630">
    <property type="protein sequence ID" value="WEW60945.1"/>
    <property type="molecule type" value="Genomic_DNA"/>
</dbReference>
<dbReference type="Gene3D" id="3.30.200.20">
    <property type="entry name" value="Phosphorylase Kinase, domain 1"/>
    <property type="match status" value="1"/>
</dbReference>
<dbReference type="InterPro" id="IPR011009">
    <property type="entry name" value="Kinase-like_dom_sf"/>
</dbReference>
<evidence type="ECO:0000313" key="2">
    <source>
        <dbReference type="EMBL" id="WEW60945.1"/>
    </source>
</evidence>
<reference evidence="2" key="1">
    <citation type="submission" date="2023-03" db="EMBL/GenBank/DDBJ databases">
        <title>Emydomyces testavorans Genome Sequence.</title>
        <authorList>
            <person name="Hoyer L."/>
        </authorList>
    </citation>
    <scope>NUCLEOTIDE SEQUENCE</scope>
    <source>
        <strain evidence="2">16-2883</strain>
    </source>
</reference>
<feature type="domain" description="Aminoglycoside phosphotransferase" evidence="1">
    <location>
        <begin position="61"/>
        <end position="325"/>
    </location>
</feature>
<name>A0AAF0DLE7_9EURO</name>
<accession>A0AAF0DLE7</accession>
<evidence type="ECO:0000313" key="3">
    <source>
        <dbReference type="Proteomes" id="UP001219355"/>
    </source>
</evidence>
<dbReference type="GO" id="GO:0005739">
    <property type="term" value="C:mitochondrion"/>
    <property type="evidence" value="ECO:0007669"/>
    <property type="project" value="TreeGrafter"/>
</dbReference>
<keyword evidence="3" id="KW-1185">Reference proteome</keyword>
<dbReference type="SUPFAM" id="SSF56112">
    <property type="entry name" value="Protein kinase-like (PK-like)"/>
    <property type="match status" value="1"/>
</dbReference>
<gene>
    <name evidence="2" type="ORF">PRK78_006433</name>
</gene>
<dbReference type="InterPro" id="IPR051035">
    <property type="entry name" value="Mito_inheritance_9"/>
</dbReference>
<evidence type="ECO:0000259" key="1">
    <source>
        <dbReference type="Pfam" id="PF01636"/>
    </source>
</evidence>
<protein>
    <recommendedName>
        <fullName evidence="1">Aminoglycoside phosphotransferase domain-containing protein</fullName>
    </recommendedName>
</protein>
<dbReference type="PANTHER" id="PTHR36091:SF2">
    <property type="entry name" value="AMINOGLYCOSIDE PHOSPHOTRANSFERASE DOMAIN-CONTAINING PROTEIN"/>
    <property type="match status" value="1"/>
</dbReference>
<dbReference type="PANTHER" id="PTHR36091">
    <property type="entry name" value="ALTERED INHERITANCE OF MITOCHONDRIA PROTEIN 9, MITOCHONDRIAL"/>
    <property type="match status" value="1"/>
</dbReference>
<dbReference type="Pfam" id="PF01636">
    <property type="entry name" value="APH"/>
    <property type="match status" value="1"/>
</dbReference>
<dbReference type="AlphaFoldDB" id="A0AAF0DLE7"/>
<organism evidence="2 3">
    <name type="scientific">Emydomyces testavorans</name>
    <dbReference type="NCBI Taxonomy" id="2070801"/>
    <lineage>
        <taxon>Eukaryota</taxon>
        <taxon>Fungi</taxon>
        <taxon>Dikarya</taxon>
        <taxon>Ascomycota</taxon>
        <taxon>Pezizomycotina</taxon>
        <taxon>Eurotiomycetes</taxon>
        <taxon>Eurotiomycetidae</taxon>
        <taxon>Onygenales</taxon>
        <taxon>Nannizziopsiaceae</taxon>
        <taxon>Emydomyces</taxon>
    </lineage>
</organism>
<proteinExistence type="predicted"/>
<dbReference type="Proteomes" id="UP001219355">
    <property type="component" value="Chromosome 4"/>
</dbReference>
<sequence>MPSPMPQSSESEESLFQNTSRRWIYNETLRLKERYVRFNIPELMQVATAAANTRHCVRIEKLAEGGFNKIFLLTMDNEYEVIARIPTPIAGPPHYTTASEVATMDFLRNILEIPVPRVLAYCSTADNPVGAEYIIMERLRGESLASRFLELPTNKVKGLMMQLVGMEEKIFSYNFPAYGSLYYANDVPESLSVPLPNEKWFCIGPISKRAFWFDERQDMDVDRGPWTTPQDAITAAARRESLWLAKFAKPQRRQTFSLSTEEPLNPTEHDSLLNKYLMISPFLIPKDEDLCKPILRHPDLSLGNIILVPDSNKVLSLIDWQDAAILPLFMQAGYPAFCEHELAIPQSMKPPELPEEFDNLSDTDKQQVWAGHRLEEANLYYNAATQLGNKLHFKAFQMPSIGLLQYLISQSGMPWDADFINLKMSLVHVSQSWDKFSAEDCPILFTPEEQKKALDDATEWNESAAILTQMRDGMGIDIEGGTEPENLEFAMHINQGLRTETVRHSEKHERELAWRTWPFKDDDDTSPMPDVDSVEP</sequence>
<dbReference type="InterPro" id="IPR002575">
    <property type="entry name" value="Aminoglycoside_PTrfase"/>
</dbReference>